<organism evidence="1">
    <name type="scientific">Oryza meridionalis</name>
    <dbReference type="NCBI Taxonomy" id="40149"/>
    <lineage>
        <taxon>Eukaryota</taxon>
        <taxon>Viridiplantae</taxon>
        <taxon>Streptophyta</taxon>
        <taxon>Embryophyta</taxon>
        <taxon>Tracheophyta</taxon>
        <taxon>Spermatophyta</taxon>
        <taxon>Magnoliopsida</taxon>
        <taxon>Liliopsida</taxon>
        <taxon>Poales</taxon>
        <taxon>Poaceae</taxon>
        <taxon>BOP clade</taxon>
        <taxon>Oryzoideae</taxon>
        <taxon>Oryzeae</taxon>
        <taxon>Oryzinae</taxon>
        <taxon>Oryza</taxon>
    </lineage>
</organism>
<proteinExistence type="predicted"/>
<name>A0A0E0E3A1_9ORYZ</name>
<sequence>MGPTYLYHQLELARGIRRSRLPEQPEKSCLLKPDACGREEPEDRCTCTELEAADLRRSC</sequence>
<dbReference type="EnsemblPlants" id="OMERI06G19930.1">
    <property type="protein sequence ID" value="OMERI06G19930.1"/>
    <property type="gene ID" value="OMERI06G19930"/>
</dbReference>
<accession>A0A0E0E3A1</accession>
<dbReference type="Gramene" id="OMERI06G19930.1">
    <property type="protein sequence ID" value="OMERI06G19930.1"/>
    <property type="gene ID" value="OMERI06G19930"/>
</dbReference>
<evidence type="ECO:0000313" key="2">
    <source>
        <dbReference type="Proteomes" id="UP000008021"/>
    </source>
</evidence>
<keyword evidence="2" id="KW-1185">Reference proteome</keyword>
<dbReference type="Proteomes" id="UP000008021">
    <property type="component" value="Chromosome 6"/>
</dbReference>
<reference evidence="1" key="2">
    <citation type="submission" date="2018-05" db="EMBL/GenBank/DDBJ databases">
        <title>OmerRS3 (Oryza meridionalis Reference Sequence Version 3).</title>
        <authorList>
            <person name="Zhang J."/>
            <person name="Kudrna D."/>
            <person name="Lee S."/>
            <person name="Talag J."/>
            <person name="Welchert J."/>
            <person name="Wing R.A."/>
        </authorList>
    </citation>
    <scope>NUCLEOTIDE SEQUENCE [LARGE SCALE GENOMIC DNA]</scope>
    <source>
        <strain evidence="1">cv. OR44</strain>
    </source>
</reference>
<dbReference type="AlphaFoldDB" id="A0A0E0E3A1"/>
<evidence type="ECO:0000313" key="1">
    <source>
        <dbReference type="EnsemblPlants" id="OMERI06G19930.1"/>
    </source>
</evidence>
<protein>
    <submittedName>
        <fullName evidence="1">Uncharacterized protein</fullName>
    </submittedName>
</protein>
<dbReference type="HOGENOM" id="CLU_2964853_0_0_1"/>
<reference evidence="1" key="1">
    <citation type="submission" date="2015-04" db="UniProtKB">
        <authorList>
            <consortium name="EnsemblPlants"/>
        </authorList>
    </citation>
    <scope>IDENTIFICATION</scope>
</reference>